<name>A0A8S1Y364_9CILI</name>
<dbReference type="OrthoDB" id="286031at2759"/>
<dbReference type="GO" id="GO:0016593">
    <property type="term" value="C:Cdc73/Paf1 complex"/>
    <property type="evidence" value="ECO:0007669"/>
    <property type="project" value="TreeGrafter"/>
</dbReference>
<protein>
    <submittedName>
        <fullName evidence="4">Uncharacterized protein</fullName>
    </submittedName>
</protein>
<dbReference type="EMBL" id="CAJJDO010000150">
    <property type="protein sequence ID" value="CAD8208301.1"/>
    <property type="molecule type" value="Genomic_DNA"/>
</dbReference>
<dbReference type="PROSITE" id="PS50082">
    <property type="entry name" value="WD_REPEATS_2"/>
    <property type="match status" value="1"/>
</dbReference>
<evidence type="ECO:0000256" key="1">
    <source>
        <dbReference type="ARBA" id="ARBA00022574"/>
    </source>
</evidence>
<dbReference type="PANTHER" id="PTHR44090:SF1">
    <property type="entry name" value="SUPERKILLER COMPLEX PROTEIN 8"/>
    <property type="match status" value="1"/>
</dbReference>
<evidence type="ECO:0000256" key="3">
    <source>
        <dbReference type="PROSITE-ProRule" id="PRU00221"/>
    </source>
</evidence>
<gene>
    <name evidence="4" type="ORF">PPENT_87.1.T1500064</name>
</gene>
<organism evidence="4 5">
    <name type="scientific">Paramecium pentaurelia</name>
    <dbReference type="NCBI Taxonomy" id="43138"/>
    <lineage>
        <taxon>Eukaryota</taxon>
        <taxon>Sar</taxon>
        <taxon>Alveolata</taxon>
        <taxon>Ciliophora</taxon>
        <taxon>Intramacronucleata</taxon>
        <taxon>Oligohymenophorea</taxon>
        <taxon>Peniculida</taxon>
        <taxon>Parameciidae</taxon>
        <taxon>Paramecium</taxon>
    </lineage>
</organism>
<keyword evidence="5" id="KW-1185">Reference proteome</keyword>
<accession>A0A8S1Y364</accession>
<reference evidence="4" key="1">
    <citation type="submission" date="2021-01" db="EMBL/GenBank/DDBJ databases">
        <authorList>
            <consortium name="Genoscope - CEA"/>
            <person name="William W."/>
        </authorList>
    </citation>
    <scope>NUCLEOTIDE SEQUENCE</scope>
</reference>
<dbReference type="PANTHER" id="PTHR44090">
    <property type="entry name" value="WD REPEAT-CONTAINING PROTEIN 61"/>
    <property type="match status" value="1"/>
</dbReference>
<dbReference type="Proteomes" id="UP000689195">
    <property type="component" value="Unassembled WGS sequence"/>
</dbReference>
<feature type="repeat" description="WD" evidence="3">
    <location>
        <begin position="366"/>
        <end position="407"/>
    </location>
</feature>
<dbReference type="InterPro" id="IPR051510">
    <property type="entry name" value="SKI8"/>
</dbReference>
<dbReference type="AlphaFoldDB" id="A0A8S1Y364"/>
<keyword evidence="1 3" id="KW-0853">WD repeat</keyword>
<evidence type="ECO:0000256" key="2">
    <source>
        <dbReference type="ARBA" id="ARBA00022737"/>
    </source>
</evidence>
<evidence type="ECO:0000313" key="5">
    <source>
        <dbReference type="Proteomes" id="UP000689195"/>
    </source>
</evidence>
<dbReference type="InterPro" id="IPR001680">
    <property type="entry name" value="WD40_rpt"/>
</dbReference>
<comment type="caution">
    <text evidence="4">The sequence shown here is derived from an EMBL/GenBank/DDBJ whole genome shotgun (WGS) entry which is preliminary data.</text>
</comment>
<evidence type="ECO:0000313" key="4">
    <source>
        <dbReference type="EMBL" id="CAD8208301.1"/>
    </source>
</evidence>
<proteinExistence type="predicted"/>
<keyword evidence="2" id="KW-0677">Repeat</keyword>
<sequence length="1181" mass="139258">MDEILSQISNQVYEFDTLGLVQQYIFELAEHFKENHNAQVDIQQFVLFFINKTDEQGIEGLILISKLIELYQEILSQQNEKILKLKHITDYLISSQEICSEYFNAKFLPSQNNKIQLTRRNLTDIEISPPEILGLNPSMLRRLQTQLKIENIHMNNQIIYGIQGENDLFLILQFCESVCMLHEFQFKKMLQPRNMIDGNFVVYGYYSIRQQRLGVVLRNNTLIFWDKRDNYTYDYQIETQLELQHIAYIEMQDLWITSANKSLQIWNLEQGQYQNLQNQVFSGGIIQLLEVIHLQMLLVASNPNIISCWDMFEQKFLFKFQVSHQILYQVVCSRQFQLIFTIGFNNYISCYELHAQYNDYNLKCQLVGHSSTVQCIEHIEQTALLISIDTKNVIILWDIRSQQQTQTVNLQTRILTKQLMFYCNKLCLVANMLQTLSFEKQLHLNKQIKLLQVIYDQWNKRNIIITKADIRIQDIITGKIQYILSDFQNEISASCLIEHGYSIIIGTVEGDLYKVSLKHGQILQQWESFYQEEIISIQYDEAYKILHIVSIQGILKCLPLTQLNVCKDNIYKDKWAIRQLSVNICISICQLSIAQGLLAISYEDFIQIWNLEYYCVSIQIQLEDNAIVTSMIFCDSLPLLIIGTNQADIFIFQLVQKNDKLQCTLEGHLNIVKAVLIQKLKSVYPDRISIMSNLFSKTSLELIELYDEGDEQIEVKRLFNNKYKLMTHGSFASRLLVQFHKEELKLYIATNRGSALVFNITQLLEKKNVTKKLEQISQRPNYNPYRVVYNKLQGNFIDNYQIVQNRLIKDQVKKRESKFEQSSKIKQKFRNSLIRFSILKGLKDNPELDITHTLKDSIFSFDEQLETVDQIHNDMIIQLNFLYVDPYEILFHKKTQLLISACIDDTIKVFSTDFIQICQFSIHNPTPYQWQSLLNEKNQLKATILFSLELLQQILPQLNSEKRKAYDIENMLRQNSIKHINKNYKLTNILTKKEPIGNQQKLKDSFLNKRKISLCNNVKMPQLSPKLPPSLRYYDEKIKQSKYQQEIHEQELINQQNQQKRQQGIQIEFSRQQKKEIIDYLTPESNNNQKFFEDLSIQALSSRLKTDTRTHQSKITKTTNDTKRTFTRQSLDFFDYAEKKEMLATRSKISQSRFQTRRQHHDFHKILNELHGKLKISKKQS</sequence>